<reference evidence="2 3" key="1">
    <citation type="journal article" date="2014" name="Nat. Genet.">
        <title>Genome and transcriptome of the porcine whipworm Trichuris suis.</title>
        <authorList>
            <person name="Jex A.R."/>
            <person name="Nejsum P."/>
            <person name="Schwarz E.M."/>
            <person name="Hu L."/>
            <person name="Young N.D."/>
            <person name="Hall R.S."/>
            <person name="Korhonen P.K."/>
            <person name="Liao S."/>
            <person name="Thamsborg S."/>
            <person name="Xia J."/>
            <person name="Xu P."/>
            <person name="Wang S."/>
            <person name="Scheerlinck J.P."/>
            <person name="Hofmann A."/>
            <person name="Sternberg P.W."/>
            <person name="Wang J."/>
            <person name="Gasser R.B."/>
        </authorList>
    </citation>
    <scope>NUCLEOTIDE SEQUENCE [LARGE SCALE GENOMIC DNA]</scope>
    <source>
        <strain evidence="2">DCEP-RM93F</strain>
        <strain evidence="1">DCEP-RM93M</strain>
    </source>
</reference>
<dbReference type="AlphaFoldDB" id="A0A085MR68"/>
<evidence type="ECO:0000313" key="3">
    <source>
        <dbReference type="Proteomes" id="UP000030764"/>
    </source>
</evidence>
<sequence>MLAKIQLPVTNAGVFIVPTEVLSITASTSQCMKLPGTTVAGLLRLYPSAAGHSGVILRIQPLRSRCFEDAFSASGGSLLPF</sequence>
<gene>
    <name evidence="1" type="ORF">M513_11326</name>
    <name evidence="2" type="ORF">M514_11326</name>
</gene>
<name>A0A085MR68_9BILA</name>
<dbReference type="EMBL" id="KL367757">
    <property type="protein sequence ID" value="KFD59714.1"/>
    <property type="molecule type" value="Genomic_DNA"/>
</dbReference>
<organism evidence="2">
    <name type="scientific">Trichuris suis</name>
    <name type="common">pig whipworm</name>
    <dbReference type="NCBI Taxonomy" id="68888"/>
    <lineage>
        <taxon>Eukaryota</taxon>
        <taxon>Metazoa</taxon>
        <taxon>Ecdysozoa</taxon>
        <taxon>Nematoda</taxon>
        <taxon>Enoplea</taxon>
        <taxon>Dorylaimia</taxon>
        <taxon>Trichinellida</taxon>
        <taxon>Trichuridae</taxon>
        <taxon>Trichuris</taxon>
    </lineage>
</organism>
<protein>
    <submittedName>
        <fullName evidence="2">Uncharacterized protein</fullName>
    </submittedName>
</protein>
<accession>A0A085MR68</accession>
<dbReference type="EMBL" id="KL363314">
    <property type="protein sequence ID" value="KFD47776.1"/>
    <property type="molecule type" value="Genomic_DNA"/>
</dbReference>
<evidence type="ECO:0000313" key="2">
    <source>
        <dbReference type="EMBL" id="KFD59714.1"/>
    </source>
</evidence>
<feature type="non-terminal residue" evidence="2">
    <location>
        <position position="81"/>
    </location>
</feature>
<keyword evidence="3" id="KW-1185">Reference proteome</keyword>
<dbReference type="Proteomes" id="UP000030764">
    <property type="component" value="Unassembled WGS sequence"/>
</dbReference>
<evidence type="ECO:0000313" key="1">
    <source>
        <dbReference type="EMBL" id="KFD47776.1"/>
    </source>
</evidence>
<dbReference type="Proteomes" id="UP000030758">
    <property type="component" value="Unassembled WGS sequence"/>
</dbReference>
<proteinExistence type="predicted"/>